<dbReference type="PROSITE" id="PS51635">
    <property type="entry name" value="PNPLA"/>
    <property type="match status" value="1"/>
</dbReference>
<dbReference type="EMBL" id="KN824278">
    <property type="protein sequence ID" value="KIM33182.1"/>
    <property type="molecule type" value="Genomic_DNA"/>
</dbReference>
<dbReference type="GO" id="GO:0019369">
    <property type="term" value="P:arachidonate metabolic process"/>
    <property type="evidence" value="ECO:0007669"/>
    <property type="project" value="TreeGrafter"/>
</dbReference>
<keyword evidence="3" id="KW-0443">Lipid metabolism</keyword>
<dbReference type="PANTHER" id="PTHR24185:SF1">
    <property type="entry name" value="CALCIUM-INDEPENDENT PHOSPHOLIPASE A2-GAMMA"/>
    <property type="match status" value="1"/>
</dbReference>
<evidence type="ECO:0000256" key="4">
    <source>
        <dbReference type="PROSITE-ProRule" id="PRU01161"/>
    </source>
</evidence>
<dbReference type="AlphaFoldDB" id="A0A0C2XWD6"/>
<name>A0A0C2XWD6_SERVB</name>
<protein>
    <recommendedName>
        <fullName evidence="6">PNPLA domain-containing protein</fullName>
    </recommendedName>
</protein>
<evidence type="ECO:0000259" key="6">
    <source>
        <dbReference type="PROSITE" id="PS51635"/>
    </source>
</evidence>
<evidence type="ECO:0000256" key="1">
    <source>
        <dbReference type="ARBA" id="ARBA00022801"/>
    </source>
</evidence>
<feature type="domain" description="PNPLA" evidence="6">
    <location>
        <begin position="113"/>
        <end position="270"/>
    </location>
</feature>
<evidence type="ECO:0000256" key="3">
    <source>
        <dbReference type="ARBA" id="ARBA00023098"/>
    </source>
</evidence>
<dbReference type="SUPFAM" id="SSF52151">
    <property type="entry name" value="FabD/lysophospholipase-like"/>
    <property type="match status" value="1"/>
</dbReference>
<dbReference type="STRING" id="933852.A0A0C2XWD6"/>
<dbReference type="GO" id="GO:0046486">
    <property type="term" value="P:glycerolipid metabolic process"/>
    <property type="evidence" value="ECO:0007669"/>
    <property type="project" value="UniProtKB-ARBA"/>
</dbReference>
<dbReference type="GO" id="GO:0047499">
    <property type="term" value="F:calcium-independent phospholipase A2 activity"/>
    <property type="evidence" value="ECO:0007669"/>
    <property type="project" value="TreeGrafter"/>
</dbReference>
<feature type="short sequence motif" description="GXSXG" evidence="4">
    <location>
        <begin position="157"/>
        <end position="161"/>
    </location>
</feature>
<organism evidence="7 8">
    <name type="scientific">Serendipita vermifera MAFF 305830</name>
    <dbReference type="NCBI Taxonomy" id="933852"/>
    <lineage>
        <taxon>Eukaryota</taxon>
        <taxon>Fungi</taxon>
        <taxon>Dikarya</taxon>
        <taxon>Basidiomycota</taxon>
        <taxon>Agaricomycotina</taxon>
        <taxon>Agaricomycetes</taxon>
        <taxon>Sebacinales</taxon>
        <taxon>Serendipitaceae</taxon>
        <taxon>Serendipita</taxon>
    </lineage>
</organism>
<dbReference type="HOGENOM" id="CLU_1031193_0_0_1"/>
<keyword evidence="8" id="KW-1185">Reference proteome</keyword>
<dbReference type="GO" id="GO:0016020">
    <property type="term" value="C:membrane"/>
    <property type="evidence" value="ECO:0007669"/>
    <property type="project" value="TreeGrafter"/>
</dbReference>
<dbReference type="InterPro" id="IPR016035">
    <property type="entry name" value="Acyl_Trfase/lysoPLipase"/>
</dbReference>
<dbReference type="GO" id="GO:0016042">
    <property type="term" value="P:lipid catabolic process"/>
    <property type="evidence" value="ECO:0007669"/>
    <property type="project" value="UniProtKB-KW"/>
</dbReference>
<reference evidence="8" key="2">
    <citation type="submission" date="2015-01" db="EMBL/GenBank/DDBJ databases">
        <title>Evolutionary Origins and Diversification of the Mycorrhizal Mutualists.</title>
        <authorList>
            <consortium name="DOE Joint Genome Institute"/>
            <consortium name="Mycorrhizal Genomics Consortium"/>
            <person name="Kohler A."/>
            <person name="Kuo A."/>
            <person name="Nagy L.G."/>
            <person name="Floudas D."/>
            <person name="Copeland A."/>
            <person name="Barry K.W."/>
            <person name="Cichocki N."/>
            <person name="Veneault-Fourrey C."/>
            <person name="LaButti K."/>
            <person name="Lindquist E.A."/>
            <person name="Lipzen A."/>
            <person name="Lundell T."/>
            <person name="Morin E."/>
            <person name="Murat C."/>
            <person name="Riley R."/>
            <person name="Ohm R."/>
            <person name="Sun H."/>
            <person name="Tunlid A."/>
            <person name="Henrissat B."/>
            <person name="Grigoriev I.V."/>
            <person name="Hibbett D.S."/>
            <person name="Martin F."/>
        </authorList>
    </citation>
    <scope>NUCLEOTIDE SEQUENCE [LARGE SCALE GENOMIC DNA]</scope>
    <source>
        <strain evidence="8">MAFF 305830</strain>
    </source>
</reference>
<feature type="short sequence motif" description="GXGXXG" evidence="4">
    <location>
        <begin position="117"/>
        <end position="122"/>
    </location>
</feature>
<evidence type="ECO:0000256" key="5">
    <source>
        <dbReference type="SAM" id="MobiDB-lite"/>
    </source>
</evidence>
<feature type="region of interest" description="Disordered" evidence="5">
    <location>
        <begin position="90"/>
        <end position="109"/>
    </location>
</feature>
<evidence type="ECO:0000313" key="7">
    <source>
        <dbReference type="EMBL" id="KIM33182.1"/>
    </source>
</evidence>
<sequence>MEELLSRDLEELGEHQSQQNLFNTAATSAILQKSVEENPPVTIRHPPQQFNIPSVLNLTTRPSDTDADTTEPTSTQSFYNYSVEIASTMMAEEAQPSRQRSGENETSRPLKLLSLDGGGVRGLSELLILQSIMDKVAWDLKLLHTPRPCEYFDLIGGTSTGGIIAVLLGRLRLSVDECLDIYSELSEQVFAEQHFEKRTSQSRYDHFILERVIKEALVRVQDENDRDVLARPGAHLSQGANEMMKDNHPEICRTRVSNPERKVEAHWGCL</sequence>
<evidence type="ECO:0000256" key="2">
    <source>
        <dbReference type="ARBA" id="ARBA00022963"/>
    </source>
</evidence>
<evidence type="ECO:0000313" key="8">
    <source>
        <dbReference type="Proteomes" id="UP000054097"/>
    </source>
</evidence>
<reference evidence="7 8" key="1">
    <citation type="submission" date="2014-04" db="EMBL/GenBank/DDBJ databases">
        <authorList>
            <consortium name="DOE Joint Genome Institute"/>
            <person name="Kuo A."/>
            <person name="Zuccaro A."/>
            <person name="Kohler A."/>
            <person name="Nagy L.G."/>
            <person name="Floudas D."/>
            <person name="Copeland A."/>
            <person name="Barry K.W."/>
            <person name="Cichocki N."/>
            <person name="Veneault-Fourrey C."/>
            <person name="LaButti K."/>
            <person name="Lindquist E.A."/>
            <person name="Lipzen A."/>
            <person name="Lundell T."/>
            <person name="Morin E."/>
            <person name="Murat C."/>
            <person name="Sun H."/>
            <person name="Tunlid A."/>
            <person name="Henrissat B."/>
            <person name="Grigoriev I.V."/>
            <person name="Hibbett D.S."/>
            <person name="Martin F."/>
            <person name="Nordberg H.P."/>
            <person name="Cantor M.N."/>
            <person name="Hua S.X."/>
        </authorList>
    </citation>
    <scope>NUCLEOTIDE SEQUENCE [LARGE SCALE GENOMIC DNA]</scope>
    <source>
        <strain evidence="7 8">MAFF 305830</strain>
    </source>
</reference>
<dbReference type="OrthoDB" id="630895at2759"/>
<dbReference type="Proteomes" id="UP000054097">
    <property type="component" value="Unassembled WGS sequence"/>
</dbReference>
<dbReference type="Gene3D" id="3.40.1090.10">
    <property type="entry name" value="Cytosolic phospholipase A2 catalytic domain"/>
    <property type="match status" value="1"/>
</dbReference>
<keyword evidence="1" id="KW-0378">Hydrolase</keyword>
<gene>
    <name evidence="7" type="ORF">M408DRAFT_150331</name>
</gene>
<dbReference type="PANTHER" id="PTHR24185">
    <property type="entry name" value="CALCIUM-INDEPENDENT PHOSPHOLIPASE A2-GAMMA"/>
    <property type="match status" value="1"/>
</dbReference>
<keyword evidence="2" id="KW-0442">Lipid degradation</keyword>
<dbReference type="InterPro" id="IPR002641">
    <property type="entry name" value="PNPLA_dom"/>
</dbReference>
<comment type="caution">
    <text evidence="4">Lacks conserved residue(s) required for the propagation of feature annotation.</text>
</comment>
<dbReference type="Pfam" id="PF01734">
    <property type="entry name" value="Patatin"/>
    <property type="match status" value="1"/>
</dbReference>
<accession>A0A0C2XWD6</accession>
<proteinExistence type="predicted"/>